<evidence type="ECO:0000256" key="3">
    <source>
        <dbReference type="ARBA" id="ARBA00023002"/>
    </source>
</evidence>
<name>A0A010S5J4_9PEZI</name>
<dbReference type="Pfam" id="PF05368">
    <property type="entry name" value="NmrA"/>
    <property type="match status" value="1"/>
</dbReference>
<dbReference type="InterPro" id="IPR008030">
    <property type="entry name" value="NmrA-like"/>
</dbReference>
<dbReference type="KEGG" id="cfj:CFIO01_05944"/>
<evidence type="ECO:0000256" key="1">
    <source>
        <dbReference type="ARBA" id="ARBA00005725"/>
    </source>
</evidence>
<feature type="domain" description="NmrA-like" evidence="4">
    <location>
        <begin position="3"/>
        <end position="307"/>
    </location>
</feature>
<reference evidence="5 6" key="1">
    <citation type="submission" date="2014-02" db="EMBL/GenBank/DDBJ databases">
        <title>The genome sequence of Colletotrichum fioriniae PJ7.</title>
        <authorList>
            <person name="Baroncelli R."/>
            <person name="Thon M.R."/>
        </authorList>
    </citation>
    <scope>NUCLEOTIDE SEQUENCE [LARGE SCALE GENOMIC DNA]</scope>
    <source>
        <strain evidence="5 6">PJ7</strain>
    </source>
</reference>
<keyword evidence="2" id="KW-0521">NADP</keyword>
<dbReference type="EMBL" id="JARH01000045">
    <property type="protein sequence ID" value="EXF86009.1"/>
    <property type="molecule type" value="Genomic_DNA"/>
</dbReference>
<keyword evidence="3" id="KW-0560">Oxidoreductase</keyword>
<dbReference type="eggNOG" id="ENOG502SHYH">
    <property type="taxonomic scope" value="Eukaryota"/>
</dbReference>
<dbReference type="SUPFAM" id="SSF51735">
    <property type="entry name" value="NAD(P)-binding Rossmann-fold domains"/>
    <property type="match status" value="1"/>
</dbReference>
<evidence type="ECO:0000259" key="4">
    <source>
        <dbReference type="Pfam" id="PF05368"/>
    </source>
</evidence>
<accession>A0A010S5J4</accession>
<protein>
    <recommendedName>
        <fullName evidence="4">NmrA-like domain-containing protein</fullName>
    </recommendedName>
</protein>
<keyword evidence="6" id="KW-1185">Reference proteome</keyword>
<dbReference type="AlphaFoldDB" id="A0A010S5J4"/>
<dbReference type="Gene3D" id="3.90.25.10">
    <property type="entry name" value="UDP-galactose 4-epimerase, domain 1"/>
    <property type="match status" value="1"/>
</dbReference>
<dbReference type="PANTHER" id="PTHR47706:SF4">
    <property type="entry name" value="NMRA-LIKE DOMAIN-CONTAINING PROTEIN"/>
    <property type="match status" value="1"/>
</dbReference>
<comment type="similarity">
    <text evidence="1">Belongs to the NmrA-type oxidoreductase family. Isoflavone reductase subfamily.</text>
</comment>
<evidence type="ECO:0000313" key="5">
    <source>
        <dbReference type="EMBL" id="EXF86009.1"/>
    </source>
</evidence>
<sequence>MTTIVVAGGTRGIGRAIAEAINRKGGYDVKILSRSVSFYYHKPSPGYGLDANLIYVNPALQEETGIEVIPVDYSSVSVLTKVFDDNEVHTVISTLFVTSDGSPQVNMIRAAEACVHTRRFIPSVWGIPYSRDQVTERQMTIGQSKLDAVEALENSSLEYTLYYVGYFLDFWGYPRVRTYQIQNIIVVDIENNRAAIPGKGDTPVTFTHTLDVAEFVAASLELPKWKKESYVIGENVTWNEFLRIAEEVKGVKFEVTHDDIDFLKSGKITELPSHPSLYSVMPKYQLQALFATFGIWFEEGLYHLEPETTLNQLFPGIKARTVKEVIQAGWGQKS</sequence>
<organism evidence="5 6">
    <name type="scientific">Colletotrichum fioriniae PJ7</name>
    <dbReference type="NCBI Taxonomy" id="1445577"/>
    <lineage>
        <taxon>Eukaryota</taxon>
        <taxon>Fungi</taxon>
        <taxon>Dikarya</taxon>
        <taxon>Ascomycota</taxon>
        <taxon>Pezizomycotina</taxon>
        <taxon>Sordariomycetes</taxon>
        <taxon>Hypocreomycetidae</taxon>
        <taxon>Glomerellales</taxon>
        <taxon>Glomerellaceae</taxon>
        <taxon>Colletotrichum</taxon>
        <taxon>Colletotrichum acutatum species complex</taxon>
    </lineage>
</organism>
<dbReference type="PANTHER" id="PTHR47706">
    <property type="entry name" value="NMRA-LIKE FAMILY PROTEIN"/>
    <property type="match status" value="1"/>
</dbReference>
<dbReference type="InterPro" id="IPR051609">
    <property type="entry name" value="NmrA/Isoflavone_reductase-like"/>
</dbReference>
<comment type="caution">
    <text evidence="5">The sequence shown here is derived from an EMBL/GenBank/DDBJ whole genome shotgun (WGS) entry which is preliminary data.</text>
</comment>
<proteinExistence type="inferred from homology"/>
<evidence type="ECO:0000313" key="6">
    <source>
        <dbReference type="Proteomes" id="UP000020467"/>
    </source>
</evidence>
<dbReference type="HOGENOM" id="CLU_044876_0_0_1"/>
<dbReference type="GO" id="GO:0016491">
    <property type="term" value="F:oxidoreductase activity"/>
    <property type="evidence" value="ECO:0007669"/>
    <property type="project" value="UniProtKB-KW"/>
</dbReference>
<gene>
    <name evidence="5" type="ORF">CFIO01_05944</name>
</gene>
<dbReference type="Proteomes" id="UP000020467">
    <property type="component" value="Unassembled WGS sequence"/>
</dbReference>
<evidence type="ECO:0000256" key="2">
    <source>
        <dbReference type="ARBA" id="ARBA00022857"/>
    </source>
</evidence>
<dbReference type="OrthoDB" id="419598at2759"/>
<dbReference type="Gene3D" id="3.40.50.720">
    <property type="entry name" value="NAD(P)-binding Rossmann-like Domain"/>
    <property type="match status" value="1"/>
</dbReference>
<dbReference type="InterPro" id="IPR036291">
    <property type="entry name" value="NAD(P)-bd_dom_sf"/>
</dbReference>